<feature type="transmembrane region" description="Helical" evidence="1">
    <location>
        <begin position="300"/>
        <end position="317"/>
    </location>
</feature>
<dbReference type="Proteomes" id="UP000235162">
    <property type="component" value="Unassembled WGS sequence"/>
</dbReference>
<dbReference type="PANTHER" id="PTHR23028:SF53">
    <property type="entry name" value="ACYL_TRANSF_3 DOMAIN-CONTAINING PROTEIN"/>
    <property type="match status" value="1"/>
</dbReference>
<reference evidence="3 4" key="1">
    <citation type="submission" date="2018-01" db="EMBL/GenBank/DDBJ databases">
        <title>The draft genome sequence of Halioglobus japonicus S1-36.</title>
        <authorList>
            <person name="Du Z.-J."/>
            <person name="Shi M.-J."/>
        </authorList>
    </citation>
    <scope>NUCLEOTIDE SEQUENCE [LARGE SCALE GENOMIC DNA]</scope>
    <source>
        <strain evidence="3 4">S1-36</strain>
    </source>
</reference>
<name>A0AAP8MBC5_9GAMM</name>
<organism evidence="3 4">
    <name type="scientific">Halioglobus japonicus</name>
    <dbReference type="NCBI Taxonomy" id="930805"/>
    <lineage>
        <taxon>Bacteria</taxon>
        <taxon>Pseudomonadati</taxon>
        <taxon>Pseudomonadota</taxon>
        <taxon>Gammaproteobacteria</taxon>
        <taxon>Cellvibrionales</taxon>
        <taxon>Halieaceae</taxon>
        <taxon>Halioglobus</taxon>
    </lineage>
</organism>
<feature type="transmembrane region" description="Helical" evidence="1">
    <location>
        <begin position="266"/>
        <end position="288"/>
    </location>
</feature>
<gene>
    <name evidence="3" type="ORF">C0029_18415</name>
</gene>
<feature type="transmembrane region" description="Helical" evidence="1">
    <location>
        <begin position="85"/>
        <end position="106"/>
    </location>
</feature>
<dbReference type="EMBL" id="PKUR01000007">
    <property type="protein sequence ID" value="PLW84591.1"/>
    <property type="molecule type" value="Genomic_DNA"/>
</dbReference>
<feature type="transmembrane region" description="Helical" evidence="1">
    <location>
        <begin position="43"/>
        <end position="64"/>
    </location>
</feature>
<dbReference type="GO" id="GO:0016747">
    <property type="term" value="F:acyltransferase activity, transferring groups other than amino-acyl groups"/>
    <property type="evidence" value="ECO:0007669"/>
    <property type="project" value="InterPro"/>
</dbReference>
<comment type="caution">
    <text evidence="3">The sequence shown here is derived from an EMBL/GenBank/DDBJ whole genome shotgun (WGS) entry which is preliminary data.</text>
</comment>
<feature type="transmembrane region" description="Helical" evidence="1">
    <location>
        <begin position="126"/>
        <end position="146"/>
    </location>
</feature>
<dbReference type="InterPro" id="IPR050879">
    <property type="entry name" value="Acyltransferase_3"/>
</dbReference>
<accession>A0AAP8MBC5</accession>
<proteinExistence type="predicted"/>
<keyword evidence="4" id="KW-1185">Reference proteome</keyword>
<dbReference type="GO" id="GO:0016020">
    <property type="term" value="C:membrane"/>
    <property type="evidence" value="ECO:0007669"/>
    <property type="project" value="TreeGrafter"/>
</dbReference>
<protein>
    <submittedName>
        <fullName evidence="3">Acyltransferase</fullName>
    </submittedName>
</protein>
<dbReference type="KEGG" id="hja:BST95_18705"/>
<dbReference type="PANTHER" id="PTHR23028">
    <property type="entry name" value="ACETYLTRANSFERASE"/>
    <property type="match status" value="1"/>
</dbReference>
<feature type="domain" description="Acyltransferase 3" evidence="2">
    <location>
        <begin position="10"/>
        <end position="349"/>
    </location>
</feature>
<evidence type="ECO:0000313" key="3">
    <source>
        <dbReference type="EMBL" id="PLW84591.1"/>
    </source>
</evidence>
<keyword evidence="1" id="KW-0472">Membrane</keyword>
<feature type="transmembrane region" description="Helical" evidence="1">
    <location>
        <begin position="12"/>
        <end position="31"/>
    </location>
</feature>
<feature type="transmembrane region" description="Helical" evidence="1">
    <location>
        <begin position="196"/>
        <end position="214"/>
    </location>
</feature>
<keyword evidence="3" id="KW-0808">Transferase</keyword>
<dbReference type="GO" id="GO:0000271">
    <property type="term" value="P:polysaccharide biosynthetic process"/>
    <property type="evidence" value="ECO:0007669"/>
    <property type="project" value="TreeGrafter"/>
</dbReference>
<feature type="transmembrane region" description="Helical" evidence="1">
    <location>
        <begin position="226"/>
        <end position="246"/>
    </location>
</feature>
<feature type="transmembrane region" description="Helical" evidence="1">
    <location>
        <begin position="329"/>
        <end position="353"/>
    </location>
</feature>
<keyword evidence="3" id="KW-0012">Acyltransferase</keyword>
<dbReference type="AlphaFoldDB" id="A0AAP8MBC5"/>
<evidence type="ECO:0000256" key="1">
    <source>
        <dbReference type="SAM" id="Phobius"/>
    </source>
</evidence>
<keyword evidence="1" id="KW-0812">Transmembrane</keyword>
<sequence>MRGKGTYLLELECIRGLAILLVYLFHVWGITFGRHQGGVSFGLGYVLGGNTGVTLFFVLSGFLLSLPWWRAAAEGAAAPSVRNYALARVLRIVPLYLVAVLIAAIVTGKWEVALQAALFQFVGFDMFPFSVVWWTLATEFQFYVLLPLCALALWRGGLARVLCFGALVVWLGWYLSTFVLPGPDGPIRSYWVTKSVFGRLPAFLMGVIAAGVYLRLCDRPQRITGILVTAGIVIAWLGLGGVLGEAARIGESKAEWAWHLHHSYEALLWTAIILLLLLGRPRFAAVLVNRPMALLGKLSYSLYLIHVPVLFYLIYSIKTPMEEAYIGSWYAYVLPVAALLLSVGLSYVTYRLIELPFLNLKHRIPF</sequence>
<dbReference type="InterPro" id="IPR002656">
    <property type="entry name" value="Acyl_transf_3_dom"/>
</dbReference>
<evidence type="ECO:0000313" key="4">
    <source>
        <dbReference type="Proteomes" id="UP000235162"/>
    </source>
</evidence>
<keyword evidence="1" id="KW-1133">Transmembrane helix</keyword>
<dbReference type="Pfam" id="PF01757">
    <property type="entry name" value="Acyl_transf_3"/>
    <property type="match status" value="1"/>
</dbReference>
<evidence type="ECO:0000259" key="2">
    <source>
        <dbReference type="Pfam" id="PF01757"/>
    </source>
</evidence>
<feature type="transmembrane region" description="Helical" evidence="1">
    <location>
        <begin position="158"/>
        <end position="176"/>
    </location>
</feature>